<reference evidence="2" key="1">
    <citation type="submission" date="2016-11" db="EMBL/GenBank/DDBJ databases">
        <authorList>
            <person name="Varghese N."/>
            <person name="Submissions S."/>
        </authorList>
    </citation>
    <scope>NUCLEOTIDE SEQUENCE [LARGE SCALE GENOMIC DNA]</scope>
    <source>
        <strain evidence="2">DSM 19859</strain>
    </source>
</reference>
<dbReference type="AlphaFoldDB" id="A0A1M5UC08"/>
<dbReference type="EMBL" id="FQXT01000001">
    <property type="protein sequence ID" value="SHH60499.1"/>
    <property type="molecule type" value="Genomic_DNA"/>
</dbReference>
<proteinExistence type="predicted"/>
<evidence type="ECO:0000313" key="2">
    <source>
        <dbReference type="Proteomes" id="UP000184240"/>
    </source>
</evidence>
<accession>A0A1M5UC08</accession>
<protein>
    <submittedName>
        <fullName evidence="1">Uncharacterized protein</fullName>
    </submittedName>
</protein>
<organism evidence="1 2">
    <name type="scientific">Leeuwenhoekiella palythoae</name>
    <dbReference type="NCBI Taxonomy" id="573501"/>
    <lineage>
        <taxon>Bacteria</taxon>
        <taxon>Pseudomonadati</taxon>
        <taxon>Bacteroidota</taxon>
        <taxon>Flavobacteriia</taxon>
        <taxon>Flavobacteriales</taxon>
        <taxon>Flavobacteriaceae</taxon>
        <taxon>Leeuwenhoekiella</taxon>
    </lineage>
</organism>
<name>A0A1M5UC08_9FLAO</name>
<dbReference type="Proteomes" id="UP000184240">
    <property type="component" value="Unassembled WGS sequence"/>
</dbReference>
<gene>
    <name evidence="1" type="ORF">SAMN04487999_0621</name>
</gene>
<evidence type="ECO:0000313" key="1">
    <source>
        <dbReference type="EMBL" id="SHH60499.1"/>
    </source>
</evidence>
<sequence>MLAVITLKAKNTYASIFYRLLQIEIVGHFLKSILRMQFFSHLFLQYSEKAPLKIFEALEKI</sequence>